<keyword evidence="2" id="KW-0489">Methyltransferase</keyword>
<dbReference type="AlphaFoldDB" id="A0A060M5V0"/>
<dbReference type="OrthoDB" id="9804312at2"/>
<sequence>MFSEYGKLSTQFYEATKPIGFSMSGDIEFYQQRLAGITGRILEAGVGTGRMLIPLLENKFCVDGVDASNDMLALCREHCEKRNLDPFLIEQRLETLELPHMYEAIIMPTGSFALLNGREIAMETLARFYRHLSPGGRLFIDLGFPKVFSEDGQSLRTVELSDKEGITLSVYDVELNWIDQYSLTYLTYRKWRSGKEVDTELQQFKVHWYGVKEFTYMLKEAGFTSIKMSADYLHDKAPSKETSLITFEAIRR</sequence>
<dbReference type="InterPro" id="IPR041698">
    <property type="entry name" value="Methyltransf_25"/>
</dbReference>
<dbReference type="Gene3D" id="2.20.130.10">
    <property type="entry name" value="CAC2371-like domains"/>
    <property type="match status" value="1"/>
</dbReference>
<reference evidence="2 3" key="1">
    <citation type="journal article" date="2014" name="Gene">
        <title>A comparative genomic analysis of the alkalitolerant soil bacterium Bacillus lehensis G1.</title>
        <authorList>
            <person name="Noor Y.M."/>
            <person name="Samsulrizal N.H."/>
            <person name="Jema'on N.A."/>
            <person name="Low K.O."/>
            <person name="Ramli A.N."/>
            <person name="Alias N.I."/>
            <person name="Damis S.I."/>
            <person name="Fuzi S.F."/>
            <person name="Isa M.N."/>
            <person name="Murad A.M."/>
            <person name="Raih M.F."/>
            <person name="Bakar F.D."/>
            <person name="Najimudin N."/>
            <person name="Mahadi N.M."/>
            <person name="Illias R.M."/>
        </authorList>
    </citation>
    <scope>NUCLEOTIDE SEQUENCE [LARGE SCALE GENOMIC DNA]</scope>
    <source>
        <strain evidence="2 3">G1</strain>
    </source>
</reference>
<proteinExistence type="predicted"/>
<dbReference type="STRING" id="1246626.BleG1_3376"/>
<dbReference type="HOGENOM" id="CLU_069129_7_2_9"/>
<evidence type="ECO:0000313" key="2">
    <source>
        <dbReference type="EMBL" id="AIC95923.1"/>
    </source>
</evidence>
<name>A0A060M5V0_9BACI</name>
<evidence type="ECO:0000313" key="3">
    <source>
        <dbReference type="Proteomes" id="UP000027142"/>
    </source>
</evidence>
<dbReference type="SUPFAM" id="SSF53335">
    <property type="entry name" value="S-adenosyl-L-methionine-dependent methyltransferases"/>
    <property type="match status" value="1"/>
</dbReference>
<dbReference type="RefSeq" id="WP_038483406.1">
    <property type="nucleotide sequence ID" value="NZ_CP003923.1"/>
</dbReference>
<keyword evidence="3" id="KW-1185">Reference proteome</keyword>
<keyword evidence="2" id="KW-0808">Transferase</keyword>
<dbReference type="PANTHER" id="PTHR43591">
    <property type="entry name" value="METHYLTRANSFERASE"/>
    <property type="match status" value="1"/>
</dbReference>
<evidence type="ECO:0000259" key="1">
    <source>
        <dbReference type="Pfam" id="PF13649"/>
    </source>
</evidence>
<protein>
    <submittedName>
        <fullName evidence="2">Methyltransferase</fullName>
    </submittedName>
</protein>
<dbReference type="PATRIC" id="fig|1246626.3.peg.3357"/>
<dbReference type="GO" id="GO:0032259">
    <property type="term" value="P:methylation"/>
    <property type="evidence" value="ECO:0007669"/>
    <property type="project" value="UniProtKB-KW"/>
</dbReference>
<dbReference type="GO" id="GO:0008168">
    <property type="term" value="F:methyltransferase activity"/>
    <property type="evidence" value="ECO:0007669"/>
    <property type="project" value="UniProtKB-KW"/>
</dbReference>
<dbReference type="Gene3D" id="3.40.50.150">
    <property type="entry name" value="Vaccinia Virus protein VP39"/>
    <property type="match status" value="1"/>
</dbReference>
<dbReference type="eggNOG" id="COG2226">
    <property type="taxonomic scope" value="Bacteria"/>
</dbReference>
<dbReference type="Pfam" id="PF13649">
    <property type="entry name" value="Methyltransf_25"/>
    <property type="match status" value="1"/>
</dbReference>
<feature type="domain" description="Methyltransferase" evidence="1">
    <location>
        <begin position="41"/>
        <end position="136"/>
    </location>
</feature>
<gene>
    <name evidence="2" type="ORF">BleG1_3376</name>
</gene>
<dbReference type="Proteomes" id="UP000027142">
    <property type="component" value="Chromosome"/>
</dbReference>
<organism evidence="2 3">
    <name type="scientific">Shouchella lehensis G1</name>
    <dbReference type="NCBI Taxonomy" id="1246626"/>
    <lineage>
        <taxon>Bacteria</taxon>
        <taxon>Bacillati</taxon>
        <taxon>Bacillota</taxon>
        <taxon>Bacilli</taxon>
        <taxon>Bacillales</taxon>
        <taxon>Bacillaceae</taxon>
        <taxon>Shouchella</taxon>
    </lineage>
</organism>
<dbReference type="CDD" id="cd02440">
    <property type="entry name" value="AdoMet_MTases"/>
    <property type="match status" value="1"/>
</dbReference>
<dbReference type="EMBL" id="CP003923">
    <property type="protein sequence ID" value="AIC95923.1"/>
    <property type="molecule type" value="Genomic_DNA"/>
</dbReference>
<dbReference type="InterPro" id="IPR029063">
    <property type="entry name" value="SAM-dependent_MTases_sf"/>
</dbReference>
<dbReference type="KEGG" id="ble:BleG1_3376"/>
<accession>A0A060M5V0</accession>